<evidence type="ECO:0000256" key="1">
    <source>
        <dbReference type="SAM" id="MobiDB-lite"/>
    </source>
</evidence>
<organism evidence="2 3">
    <name type="scientific">Cuscuta australis</name>
    <dbReference type="NCBI Taxonomy" id="267555"/>
    <lineage>
        <taxon>Eukaryota</taxon>
        <taxon>Viridiplantae</taxon>
        <taxon>Streptophyta</taxon>
        <taxon>Embryophyta</taxon>
        <taxon>Tracheophyta</taxon>
        <taxon>Spermatophyta</taxon>
        <taxon>Magnoliopsida</taxon>
        <taxon>eudicotyledons</taxon>
        <taxon>Gunneridae</taxon>
        <taxon>Pentapetalae</taxon>
        <taxon>asterids</taxon>
        <taxon>lamiids</taxon>
        <taxon>Solanales</taxon>
        <taxon>Convolvulaceae</taxon>
        <taxon>Cuscuteae</taxon>
        <taxon>Cuscuta</taxon>
        <taxon>Cuscuta subgen. Grammica</taxon>
        <taxon>Cuscuta sect. Cleistogrammica</taxon>
    </lineage>
</organism>
<reference evidence="2 3" key="1">
    <citation type="submission" date="2018-06" db="EMBL/GenBank/DDBJ databases">
        <title>The Genome of Cuscuta australis (Dodder) Provides Insight into the Evolution of Plant Parasitism.</title>
        <authorList>
            <person name="Liu H."/>
        </authorList>
    </citation>
    <scope>NUCLEOTIDE SEQUENCE [LARGE SCALE GENOMIC DNA]</scope>
    <source>
        <strain evidence="3">cv. Yunnan</strain>
        <tissue evidence="2">Vines</tissue>
    </source>
</reference>
<feature type="compositionally biased region" description="Acidic residues" evidence="1">
    <location>
        <begin position="276"/>
        <end position="290"/>
    </location>
</feature>
<accession>A0A328DHH4</accession>
<dbReference type="Proteomes" id="UP000249390">
    <property type="component" value="Unassembled WGS sequence"/>
</dbReference>
<gene>
    <name evidence="2" type="ORF">DM860_003399</name>
</gene>
<comment type="caution">
    <text evidence="2">The sequence shown here is derived from an EMBL/GenBank/DDBJ whole genome shotgun (WGS) entry which is preliminary data.</text>
</comment>
<evidence type="ECO:0000313" key="2">
    <source>
        <dbReference type="EMBL" id="RAL44640.1"/>
    </source>
</evidence>
<sequence>MNERGKVRGDQSEILVAVGARVVLQPRVLTNDEQNYTEKYGVYLNFHHVFPSIYADMLLPIGVTKERAWAWVLEAFGDGDINRCHQKKTEIYTSTFFDADGAAARELVLHGVSHHNSAVFGGVAEGYVRRTGDVEVVPPGHKGPHPPLHAAVDLDGDPDGAGVLVLAEVRADKRRNRDVVPVEKRRPEVRVLVALVYRLDGGVIRDLLVVVGGVDVELVVVYPDPPVPVVGRDRKNVKWKNNLEGGGEDVGGGDVEGVDGGVLEDEVGFVGLENSPGDEEDEEEEDEEGAEAPAEPLDLLLLLLLVDVALLLRHVWRIPAAELAGRENEFRIGVREGGWWCVWREVIKCGCGVEMWNGVCIIIDTYL</sequence>
<proteinExistence type="predicted"/>
<evidence type="ECO:0000313" key="3">
    <source>
        <dbReference type="Proteomes" id="UP000249390"/>
    </source>
</evidence>
<name>A0A328DHH4_9ASTE</name>
<dbReference type="AlphaFoldDB" id="A0A328DHH4"/>
<feature type="region of interest" description="Disordered" evidence="1">
    <location>
        <begin position="271"/>
        <end position="290"/>
    </location>
</feature>
<protein>
    <submittedName>
        <fullName evidence="2">Uncharacterized protein</fullName>
    </submittedName>
</protein>
<dbReference type="EMBL" id="NQVE01000142">
    <property type="protein sequence ID" value="RAL44640.1"/>
    <property type="molecule type" value="Genomic_DNA"/>
</dbReference>
<keyword evidence="3" id="KW-1185">Reference proteome</keyword>